<proteinExistence type="predicted"/>
<keyword evidence="3" id="KW-1185">Reference proteome</keyword>
<sequence>MRRMKHTNVLDCIAICHGPPACIVMDVMILGDMHTYLRSQFDRDEPVTVGEKYFFAYQIASGMAYLAKEGLVHRDLATRNCMLTRGSESTFGYPTVKVADFGLSRTLDQDSSFYVMGSATELPVRWLSPRAMLE</sequence>
<dbReference type="GO" id="GO:0004714">
    <property type="term" value="F:transmembrane receptor protein tyrosine kinase activity"/>
    <property type="evidence" value="ECO:0007669"/>
    <property type="project" value="TreeGrafter"/>
</dbReference>
<dbReference type="PROSITE" id="PS00109">
    <property type="entry name" value="PROTEIN_KINASE_TYR"/>
    <property type="match status" value="1"/>
</dbReference>
<dbReference type="InterPro" id="IPR000719">
    <property type="entry name" value="Prot_kinase_dom"/>
</dbReference>
<accession>A0A0L0FAN1</accession>
<dbReference type="InterPro" id="IPR008266">
    <property type="entry name" value="Tyr_kinase_AS"/>
</dbReference>
<dbReference type="Gene3D" id="1.10.510.10">
    <property type="entry name" value="Transferase(Phosphotransferase) domain 1"/>
    <property type="match status" value="1"/>
</dbReference>
<dbReference type="GO" id="GO:0005524">
    <property type="term" value="F:ATP binding"/>
    <property type="evidence" value="ECO:0007669"/>
    <property type="project" value="InterPro"/>
</dbReference>
<dbReference type="InterPro" id="IPR050122">
    <property type="entry name" value="RTK"/>
</dbReference>
<dbReference type="AlphaFoldDB" id="A0A0L0FAN1"/>
<dbReference type="RefSeq" id="XP_014147712.1">
    <property type="nucleotide sequence ID" value="XM_014292237.1"/>
</dbReference>
<dbReference type="InterPro" id="IPR011009">
    <property type="entry name" value="Kinase-like_dom_sf"/>
</dbReference>
<feature type="non-terminal residue" evidence="2">
    <location>
        <position position="134"/>
    </location>
</feature>
<feature type="domain" description="Protein kinase" evidence="1">
    <location>
        <begin position="1"/>
        <end position="134"/>
    </location>
</feature>
<protein>
    <recommendedName>
        <fullName evidence="1">Protein kinase domain-containing protein</fullName>
    </recommendedName>
</protein>
<dbReference type="EMBL" id="KQ245119">
    <property type="protein sequence ID" value="KNC73810.1"/>
    <property type="molecule type" value="Genomic_DNA"/>
</dbReference>
<dbReference type="PROSITE" id="PS50011">
    <property type="entry name" value="PROTEIN_KINASE_DOM"/>
    <property type="match status" value="1"/>
</dbReference>
<reference evidence="2 3" key="1">
    <citation type="submission" date="2011-02" db="EMBL/GenBank/DDBJ databases">
        <title>The Genome Sequence of Sphaeroforma arctica JP610.</title>
        <authorList>
            <consortium name="The Broad Institute Genome Sequencing Platform"/>
            <person name="Russ C."/>
            <person name="Cuomo C."/>
            <person name="Young S.K."/>
            <person name="Zeng Q."/>
            <person name="Gargeya S."/>
            <person name="Alvarado L."/>
            <person name="Berlin A."/>
            <person name="Chapman S.B."/>
            <person name="Chen Z."/>
            <person name="Freedman E."/>
            <person name="Gellesch M."/>
            <person name="Goldberg J."/>
            <person name="Griggs A."/>
            <person name="Gujja S."/>
            <person name="Heilman E."/>
            <person name="Heiman D."/>
            <person name="Howarth C."/>
            <person name="Mehta T."/>
            <person name="Neiman D."/>
            <person name="Pearson M."/>
            <person name="Roberts A."/>
            <person name="Saif S."/>
            <person name="Shea T."/>
            <person name="Shenoy N."/>
            <person name="Sisk P."/>
            <person name="Stolte C."/>
            <person name="Sykes S."/>
            <person name="White J."/>
            <person name="Yandava C."/>
            <person name="Burger G."/>
            <person name="Gray M.W."/>
            <person name="Holland P.W.H."/>
            <person name="King N."/>
            <person name="Lang F.B.F."/>
            <person name="Roger A.J."/>
            <person name="Ruiz-Trillo I."/>
            <person name="Haas B."/>
            <person name="Nusbaum C."/>
            <person name="Birren B."/>
        </authorList>
    </citation>
    <scope>NUCLEOTIDE SEQUENCE [LARGE SCALE GENOMIC DNA]</scope>
    <source>
        <strain evidence="2 3">JP610</strain>
    </source>
</reference>
<gene>
    <name evidence="2" type="ORF">SARC_13633</name>
</gene>
<dbReference type="InterPro" id="IPR001245">
    <property type="entry name" value="Ser-Thr/Tyr_kinase_cat_dom"/>
</dbReference>
<dbReference type="GO" id="GO:0043235">
    <property type="term" value="C:receptor complex"/>
    <property type="evidence" value="ECO:0007669"/>
    <property type="project" value="TreeGrafter"/>
</dbReference>
<evidence type="ECO:0000313" key="3">
    <source>
        <dbReference type="Proteomes" id="UP000054560"/>
    </source>
</evidence>
<dbReference type="PANTHER" id="PTHR24416">
    <property type="entry name" value="TYROSINE-PROTEIN KINASE RECEPTOR"/>
    <property type="match status" value="1"/>
</dbReference>
<dbReference type="GeneID" id="25914137"/>
<dbReference type="InterPro" id="IPR020635">
    <property type="entry name" value="Tyr_kinase_cat_dom"/>
</dbReference>
<dbReference type="PANTHER" id="PTHR24416:SF611">
    <property type="entry name" value="TYROSINE-PROTEIN KINASE TRANSMEMBRANE RECEPTOR ROR"/>
    <property type="match status" value="1"/>
</dbReference>
<organism evidence="2 3">
    <name type="scientific">Sphaeroforma arctica JP610</name>
    <dbReference type="NCBI Taxonomy" id="667725"/>
    <lineage>
        <taxon>Eukaryota</taxon>
        <taxon>Ichthyosporea</taxon>
        <taxon>Ichthyophonida</taxon>
        <taxon>Sphaeroforma</taxon>
    </lineage>
</organism>
<dbReference type="Proteomes" id="UP000054560">
    <property type="component" value="Unassembled WGS sequence"/>
</dbReference>
<dbReference type="OrthoDB" id="6071166at2759"/>
<dbReference type="Pfam" id="PF07714">
    <property type="entry name" value="PK_Tyr_Ser-Thr"/>
    <property type="match status" value="1"/>
</dbReference>
<dbReference type="STRING" id="667725.A0A0L0FAN1"/>
<dbReference type="GO" id="GO:0005886">
    <property type="term" value="C:plasma membrane"/>
    <property type="evidence" value="ECO:0007669"/>
    <property type="project" value="TreeGrafter"/>
</dbReference>
<dbReference type="GO" id="GO:0007169">
    <property type="term" value="P:cell surface receptor protein tyrosine kinase signaling pathway"/>
    <property type="evidence" value="ECO:0007669"/>
    <property type="project" value="TreeGrafter"/>
</dbReference>
<evidence type="ECO:0000259" key="1">
    <source>
        <dbReference type="PROSITE" id="PS50011"/>
    </source>
</evidence>
<name>A0A0L0FAN1_9EUKA</name>
<dbReference type="SUPFAM" id="SSF56112">
    <property type="entry name" value="Protein kinase-like (PK-like)"/>
    <property type="match status" value="1"/>
</dbReference>
<dbReference type="eggNOG" id="KOG4258">
    <property type="taxonomic scope" value="Eukaryota"/>
</dbReference>
<dbReference type="SMART" id="SM00219">
    <property type="entry name" value="TyrKc"/>
    <property type="match status" value="1"/>
</dbReference>
<evidence type="ECO:0000313" key="2">
    <source>
        <dbReference type="EMBL" id="KNC73810.1"/>
    </source>
</evidence>